<dbReference type="InterPro" id="IPR003599">
    <property type="entry name" value="Ig_sub"/>
</dbReference>
<evidence type="ECO:0000256" key="6">
    <source>
        <dbReference type="SAM" id="SignalP"/>
    </source>
</evidence>
<sequence>MVPMFLFIMGFCTLVPGSYALHLSKPVLQGPSHAPEKSIIEYFCEVPDKPENLTILYELFTENNKDRPTGEYTSTHSEKANFPLKTKLSYEGPIVCKASGFNNSDIVPAYSNSIDFRIFYPVSEAIISSPEELWEGQDLILVCNITAGTHVSYNWRINNVAVGVPYDRTVNTLTIKNVAVHDAGNYTCEASNRFNETETFTSQSNAKDIVVKEYLSKPEISFSIVKDETITAQVTCQSFKGTPPINFTLYNDSVVLSRETTDSLKHTFSVAISLNQYMGTVHCHVSNEGNEAQSQPLRLEVVSVGGAVTMRREVDMASNFQVVGLKLFCKVDRGTLPQYYWYFNGNRLDERGTFYAVAWPDHSLLLLSVSPESSGVYHCEAGNKFENTSIVRSVKLPISKDELNRVPTKVVVTIFTCFSLLVAAVTACCFYGVIYRRRLSSSEYILDEAATEMDRLHEGDAETDSMTSDECNEVEEEDYLEDEDVVIEAKMDDSDQSYVESVEELISIVQELLKSTEPEKDSTSEP</sequence>
<dbReference type="PROSITE" id="PS50835">
    <property type="entry name" value="IG_LIKE"/>
    <property type="match status" value="2"/>
</dbReference>
<dbReference type="OrthoDB" id="9947088at2759"/>
<keyword evidence="5" id="KW-0812">Transmembrane</keyword>
<dbReference type="InterPro" id="IPR036179">
    <property type="entry name" value="Ig-like_dom_sf"/>
</dbReference>
<dbReference type="CDD" id="cd00096">
    <property type="entry name" value="Ig"/>
    <property type="match status" value="1"/>
</dbReference>
<gene>
    <name evidence="9" type="primary">LOC115809939</name>
</gene>
<dbReference type="Proteomes" id="UP000504632">
    <property type="component" value="Chromosome 4"/>
</dbReference>
<evidence type="ECO:0000256" key="4">
    <source>
        <dbReference type="SAM" id="MobiDB-lite"/>
    </source>
</evidence>
<feature type="region of interest" description="Disordered" evidence="4">
    <location>
        <begin position="458"/>
        <end position="478"/>
    </location>
</feature>
<keyword evidence="5" id="KW-0472">Membrane</keyword>
<dbReference type="RefSeq" id="XP_030627686.1">
    <property type="nucleotide sequence ID" value="XM_030771826.1"/>
</dbReference>
<protein>
    <submittedName>
        <fullName evidence="9">Fc receptor-like protein 3</fullName>
    </submittedName>
</protein>
<keyword evidence="5" id="KW-1133">Transmembrane helix</keyword>
<dbReference type="GeneID" id="115809939"/>
<feature type="signal peptide" evidence="6">
    <location>
        <begin position="1"/>
        <end position="20"/>
    </location>
</feature>
<dbReference type="AlphaFoldDB" id="A0A6J2V8Z0"/>
<evidence type="ECO:0000256" key="5">
    <source>
        <dbReference type="SAM" id="Phobius"/>
    </source>
</evidence>
<evidence type="ECO:0000313" key="8">
    <source>
        <dbReference type="Proteomes" id="UP000504632"/>
    </source>
</evidence>
<dbReference type="InterPro" id="IPR050831">
    <property type="entry name" value="CEA_cell_adhesion"/>
</dbReference>
<dbReference type="Pfam" id="PF13927">
    <property type="entry name" value="Ig_3"/>
    <property type="match status" value="1"/>
</dbReference>
<evidence type="ECO:0000256" key="1">
    <source>
        <dbReference type="ARBA" id="ARBA00022729"/>
    </source>
</evidence>
<evidence type="ECO:0000313" key="9">
    <source>
        <dbReference type="RefSeq" id="XP_030627686.1"/>
    </source>
</evidence>
<keyword evidence="3" id="KW-0393">Immunoglobulin domain</keyword>
<name>A0A6J2V8Z0_CHACN</name>
<feature type="domain" description="Ig-like" evidence="7">
    <location>
        <begin position="296"/>
        <end position="397"/>
    </location>
</feature>
<organism evidence="8 9">
    <name type="scientific">Chanos chanos</name>
    <name type="common">Milkfish</name>
    <name type="synonym">Mugil chanos</name>
    <dbReference type="NCBI Taxonomy" id="29144"/>
    <lineage>
        <taxon>Eukaryota</taxon>
        <taxon>Metazoa</taxon>
        <taxon>Chordata</taxon>
        <taxon>Craniata</taxon>
        <taxon>Vertebrata</taxon>
        <taxon>Euteleostomi</taxon>
        <taxon>Actinopterygii</taxon>
        <taxon>Neopterygii</taxon>
        <taxon>Teleostei</taxon>
        <taxon>Ostariophysi</taxon>
        <taxon>Gonorynchiformes</taxon>
        <taxon>Chanidae</taxon>
        <taxon>Chanos</taxon>
    </lineage>
</organism>
<dbReference type="SMART" id="SM00409">
    <property type="entry name" value="IG"/>
    <property type="match status" value="2"/>
</dbReference>
<accession>A0A6J2V8Z0</accession>
<dbReference type="PANTHER" id="PTHR44427:SF1">
    <property type="entry name" value="CARCINOEMBRYONIC ANTIGEN-RELATED CELL ADHESION MOLECULE 1"/>
    <property type="match status" value="1"/>
</dbReference>
<dbReference type="InParanoid" id="A0A6J2V8Z0"/>
<dbReference type="SMART" id="SM00408">
    <property type="entry name" value="IGc2"/>
    <property type="match status" value="2"/>
</dbReference>
<feature type="domain" description="Ig-like" evidence="7">
    <location>
        <begin position="121"/>
        <end position="201"/>
    </location>
</feature>
<feature type="chain" id="PRO_5026989271" evidence="6">
    <location>
        <begin position="21"/>
        <end position="526"/>
    </location>
</feature>
<evidence type="ECO:0000256" key="3">
    <source>
        <dbReference type="ARBA" id="ARBA00023319"/>
    </source>
</evidence>
<dbReference type="InterPro" id="IPR013783">
    <property type="entry name" value="Ig-like_fold"/>
</dbReference>
<keyword evidence="8" id="KW-1185">Reference proteome</keyword>
<dbReference type="SUPFAM" id="SSF48726">
    <property type="entry name" value="Immunoglobulin"/>
    <property type="match status" value="2"/>
</dbReference>
<dbReference type="InterPro" id="IPR007110">
    <property type="entry name" value="Ig-like_dom"/>
</dbReference>
<evidence type="ECO:0000259" key="7">
    <source>
        <dbReference type="PROSITE" id="PS50835"/>
    </source>
</evidence>
<reference evidence="9" key="1">
    <citation type="submission" date="2025-08" db="UniProtKB">
        <authorList>
            <consortium name="RefSeq"/>
        </authorList>
    </citation>
    <scope>IDENTIFICATION</scope>
</reference>
<evidence type="ECO:0000256" key="2">
    <source>
        <dbReference type="ARBA" id="ARBA00023180"/>
    </source>
</evidence>
<dbReference type="Gene3D" id="2.60.40.10">
    <property type="entry name" value="Immunoglobulins"/>
    <property type="match status" value="3"/>
</dbReference>
<keyword evidence="1 6" id="KW-0732">Signal</keyword>
<feature type="transmembrane region" description="Helical" evidence="5">
    <location>
        <begin position="410"/>
        <end position="434"/>
    </location>
</feature>
<keyword evidence="2" id="KW-0325">Glycoprotein</keyword>
<dbReference type="InterPro" id="IPR003598">
    <property type="entry name" value="Ig_sub2"/>
</dbReference>
<proteinExistence type="predicted"/>
<dbReference type="PANTHER" id="PTHR44427">
    <property type="entry name" value="CARCINOEMBRYONIC ANTIGEN-RELATED CELL ADHESION MOLECULE 19"/>
    <property type="match status" value="1"/>
</dbReference>